<reference evidence="1" key="1">
    <citation type="submission" date="2021-06" db="EMBL/GenBank/DDBJ databases">
        <authorList>
            <person name="Hodson N. C."/>
            <person name="Mongue J. A."/>
            <person name="Jaron S. K."/>
        </authorList>
    </citation>
    <scope>NUCLEOTIDE SEQUENCE</scope>
</reference>
<dbReference type="AlphaFoldDB" id="A0A8J2NLA8"/>
<sequence length="41" mass="4373">VYVCFLQGAASSSIDQIARSILQARLSEADDDTPGRKSACE</sequence>
<evidence type="ECO:0000313" key="2">
    <source>
        <dbReference type="Proteomes" id="UP000708208"/>
    </source>
</evidence>
<accession>A0A8J2NLA8</accession>
<organism evidence="1 2">
    <name type="scientific">Allacma fusca</name>
    <dbReference type="NCBI Taxonomy" id="39272"/>
    <lineage>
        <taxon>Eukaryota</taxon>
        <taxon>Metazoa</taxon>
        <taxon>Ecdysozoa</taxon>
        <taxon>Arthropoda</taxon>
        <taxon>Hexapoda</taxon>
        <taxon>Collembola</taxon>
        <taxon>Symphypleona</taxon>
        <taxon>Sminthuridae</taxon>
        <taxon>Allacma</taxon>
    </lineage>
</organism>
<name>A0A8J2NLA8_9HEXA</name>
<protein>
    <submittedName>
        <fullName evidence="1">Uncharacterized protein</fullName>
    </submittedName>
</protein>
<dbReference type="EMBL" id="CAJVCH010044335">
    <property type="protein sequence ID" value="CAG7717271.1"/>
    <property type="molecule type" value="Genomic_DNA"/>
</dbReference>
<gene>
    <name evidence="1" type="ORF">AFUS01_LOCUS6735</name>
</gene>
<dbReference type="Proteomes" id="UP000708208">
    <property type="component" value="Unassembled WGS sequence"/>
</dbReference>
<comment type="caution">
    <text evidence="1">The sequence shown here is derived from an EMBL/GenBank/DDBJ whole genome shotgun (WGS) entry which is preliminary data.</text>
</comment>
<evidence type="ECO:0000313" key="1">
    <source>
        <dbReference type="EMBL" id="CAG7717271.1"/>
    </source>
</evidence>
<dbReference type="OrthoDB" id="275783at2759"/>
<proteinExistence type="predicted"/>
<feature type="non-terminal residue" evidence="1">
    <location>
        <position position="1"/>
    </location>
</feature>
<feature type="non-terminal residue" evidence="1">
    <location>
        <position position="41"/>
    </location>
</feature>
<keyword evidence="2" id="KW-1185">Reference proteome</keyword>